<dbReference type="Proteomes" id="UP001160519">
    <property type="component" value="Unassembled WGS sequence"/>
</dbReference>
<sequence length="456" mass="51844">MKKLGRNDPCPCGSGKKYKQCCLKSEHIPKDSDRSEAVPKAIQWLFTKYGQLAREALHEGFFGGLDDDDYAMLEDLRGDSYEGIMINAMEWFLADGVMTLKGQDHRIADLLLGRGGPIFSAEQRQWLELLTTMPLRLYEIVEVIPGESMTLRDMMLPERPPVVIREKSGSRQANRYDLMAARILPVENHFELSGAVYAFPRNRSWDLLEELRDELEDVEPDSPLAKEITSAIIPDQWLQLFVNVFEIPQLIDHVTGEPLLFVTDHYRVRDWDALDQALSGEADIEGSRADGWGRIFKGEDGLIRRSIGIDAGKRQDRIKVSYRTQKYADEGRPWFEAVVGKAVAFVSREISDPKGMLANLQPNETKETSAPVELPPEMLTEIIEKRIRQLYADWADKPLPILGDRTPREAIETPEGLEQVKFLLHTYEHGEAQQAKAQHRAPVSYEFLWLSVGIAP</sequence>
<gene>
    <name evidence="1" type="ORF">PSU93_15090</name>
</gene>
<name>A0AA43TN00_9GAMM</name>
<protein>
    <submittedName>
        <fullName evidence="1">SEC-C metal-binding domain-containing protein</fullName>
    </submittedName>
</protein>
<dbReference type="Gene3D" id="3.10.450.50">
    <property type="match status" value="1"/>
</dbReference>
<evidence type="ECO:0000313" key="2">
    <source>
        <dbReference type="Proteomes" id="UP001160519"/>
    </source>
</evidence>
<dbReference type="EMBL" id="JAQSDF010000090">
    <property type="protein sequence ID" value="MDI1232463.1"/>
    <property type="molecule type" value="Genomic_DNA"/>
</dbReference>
<dbReference type="AlphaFoldDB" id="A0AA43TN00"/>
<dbReference type="Pfam" id="PF02810">
    <property type="entry name" value="SEC-C"/>
    <property type="match status" value="1"/>
</dbReference>
<dbReference type="SUPFAM" id="SSF103642">
    <property type="entry name" value="Sec-C motif"/>
    <property type="match status" value="1"/>
</dbReference>
<keyword evidence="2" id="KW-1185">Reference proteome</keyword>
<accession>A0AA43TN00</accession>
<evidence type="ECO:0000313" key="1">
    <source>
        <dbReference type="EMBL" id="MDI1232463.1"/>
    </source>
</evidence>
<organism evidence="1 2">
    <name type="scientific">Candidatus Methylobacter titanis</name>
    <dbReference type="NCBI Taxonomy" id="3053457"/>
    <lineage>
        <taxon>Bacteria</taxon>
        <taxon>Pseudomonadati</taxon>
        <taxon>Pseudomonadota</taxon>
        <taxon>Gammaproteobacteria</taxon>
        <taxon>Methylococcales</taxon>
        <taxon>Methylococcaceae</taxon>
        <taxon>Methylobacter</taxon>
    </lineage>
</organism>
<comment type="caution">
    <text evidence="1">The sequence shown here is derived from an EMBL/GenBank/DDBJ whole genome shotgun (WGS) entry which is preliminary data.</text>
</comment>
<proteinExistence type="predicted"/>
<reference evidence="1" key="1">
    <citation type="submission" date="2023-01" db="EMBL/GenBank/DDBJ databases">
        <title>Biogeochemical cycle of methane in antarctic sediments.</title>
        <authorList>
            <person name="Roldan D.M."/>
            <person name="Menes R.J."/>
        </authorList>
    </citation>
    <scope>NUCLEOTIDE SEQUENCE [LARGE SCALE GENOMIC DNA]</scope>
    <source>
        <strain evidence="1">K-2018 MAG008</strain>
    </source>
</reference>
<dbReference type="InterPro" id="IPR004027">
    <property type="entry name" value="SEC_C_motif"/>
</dbReference>